<name>A0A1A0HEP2_9ASCO</name>
<dbReference type="PROSITE" id="PS50048">
    <property type="entry name" value="ZN2_CY6_FUNGAL_2"/>
    <property type="match status" value="1"/>
</dbReference>
<evidence type="ECO:0000256" key="2">
    <source>
        <dbReference type="ARBA" id="ARBA00023242"/>
    </source>
</evidence>
<dbReference type="SUPFAM" id="SSF57701">
    <property type="entry name" value="Zn2/Cys6 DNA-binding domain"/>
    <property type="match status" value="2"/>
</dbReference>
<dbReference type="GeneID" id="30031744"/>
<dbReference type="Pfam" id="PF11951">
    <property type="entry name" value="Fungal_trans_2"/>
    <property type="match status" value="1"/>
</dbReference>
<dbReference type="GO" id="GO:0000981">
    <property type="term" value="F:DNA-binding transcription factor activity, RNA polymerase II-specific"/>
    <property type="evidence" value="ECO:0007669"/>
    <property type="project" value="InterPro"/>
</dbReference>
<dbReference type="RefSeq" id="XP_018712874.1">
    <property type="nucleotide sequence ID" value="XM_018858768.1"/>
</dbReference>
<evidence type="ECO:0000313" key="4">
    <source>
        <dbReference type="EMBL" id="OBA22378.1"/>
    </source>
</evidence>
<feature type="domain" description="Zn(2)-C6 fungal-type" evidence="3">
    <location>
        <begin position="61"/>
        <end position="91"/>
    </location>
</feature>
<dbReference type="OrthoDB" id="434972at2759"/>
<evidence type="ECO:0000256" key="1">
    <source>
        <dbReference type="ARBA" id="ARBA00004123"/>
    </source>
</evidence>
<dbReference type="PANTHER" id="PTHR37534:SF7">
    <property type="entry name" value="TRANSCRIPTIONAL ACTIVATOR PROTEIN UGA3"/>
    <property type="match status" value="1"/>
</dbReference>
<dbReference type="PROSITE" id="PS00463">
    <property type="entry name" value="ZN2_CY6_FUNGAL_1"/>
    <property type="match status" value="1"/>
</dbReference>
<dbReference type="GO" id="GO:0005634">
    <property type="term" value="C:nucleus"/>
    <property type="evidence" value="ECO:0007669"/>
    <property type="project" value="UniProtKB-SubCell"/>
</dbReference>
<proteinExistence type="predicted"/>
<accession>A0A1A0HEP2</accession>
<comment type="subcellular location">
    <subcellularLocation>
        <location evidence="1">Nucleus</location>
    </subcellularLocation>
</comment>
<dbReference type="InterPro" id="IPR036864">
    <property type="entry name" value="Zn2-C6_fun-type_DNA-bd_sf"/>
</dbReference>
<dbReference type="Pfam" id="PF00172">
    <property type="entry name" value="Zn_clus"/>
    <property type="match status" value="1"/>
</dbReference>
<dbReference type="Gene3D" id="4.10.240.10">
    <property type="entry name" value="Zn(2)-C6 fungal-type DNA-binding domain"/>
    <property type="match status" value="1"/>
</dbReference>
<dbReference type="EMBL" id="LXTC01000002">
    <property type="protein sequence ID" value="OBA22378.1"/>
    <property type="molecule type" value="Genomic_DNA"/>
</dbReference>
<dbReference type="GO" id="GO:0045944">
    <property type="term" value="P:positive regulation of transcription by RNA polymerase II"/>
    <property type="evidence" value="ECO:0007669"/>
    <property type="project" value="TreeGrafter"/>
</dbReference>
<dbReference type="PANTHER" id="PTHR37534">
    <property type="entry name" value="TRANSCRIPTIONAL ACTIVATOR PROTEIN UGA3"/>
    <property type="match status" value="1"/>
</dbReference>
<dbReference type="STRING" id="869754.A0A1A0HEP2"/>
<gene>
    <name evidence="4" type="ORF">METBIDRAFT_77794</name>
</gene>
<evidence type="ECO:0000313" key="5">
    <source>
        <dbReference type="Proteomes" id="UP000092555"/>
    </source>
</evidence>
<comment type="caution">
    <text evidence="4">The sequence shown here is derived from an EMBL/GenBank/DDBJ whole genome shotgun (WGS) entry which is preliminary data.</text>
</comment>
<dbReference type="GO" id="GO:0008270">
    <property type="term" value="F:zinc ion binding"/>
    <property type="evidence" value="ECO:0007669"/>
    <property type="project" value="InterPro"/>
</dbReference>
<evidence type="ECO:0000259" key="3">
    <source>
        <dbReference type="PROSITE" id="PS50048"/>
    </source>
</evidence>
<sequence length="550" mass="62845">MPTKKTSCDRCHRRKELCIGQPCQRCQKDGVTCETNRLIKKLGRPKEAQRRPVRRKYSRHGCMPCRTQKKKCDEQRPSCGRCLEKNRCCAYGTKAPEADHELAMTPQTFFNAIEQLFFECLQNKTQGTETASAYSSPAELSSDQYREQKHDLLQLCSLNAFGIPAKESELLCYFISDVSMLLFADKTTPRFLATVIPMCLEDERVRFSILAIASAHRHNGHGSHKHELMRDAVRFRAMAQFCLAGQNQGFYDDTENVLLSICLVAIHEIFEGTSLYWNCALEKGAEIIRVRGGLQKVSRLSPLSIQLFCYLDHISSLSTCVMPYVDRLKNNPYHNYNGNQVEDILNCKFGFRFGIAGELFKIMGNISTLASLRKDRHSTPEHGRQFDRLANMIEMELQNWAPSLRDVSDNFRIDGTADSGRLTISSYLVAVQWACFLRLHQIIVGYDRRDSRITACLSILLESLKSILEDTEIETGLMFPLVMAGLVCVESHDREYISSRIQAIQDKLRFNYIGEFQRLLHAVWAQDADAGDAVNWALIRYYEFPGLVMF</sequence>
<organism evidence="4 5">
    <name type="scientific">Metschnikowia bicuspidata var. bicuspidata NRRL YB-4993</name>
    <dbReference type="NCBI Taxonomy" id="869754"/>
    <lineage>
        <taxon>Eukaryota</taxon>
        <taxon>Fungi</taxon>
        <taxon>Dikarya</taxon>
        <taxon>Ascomycota</taxon>
        <taxon>Saccharomycotina</taxon>
        <taxon>Pichiomycetes</taxon>
        <taxon>Metschnikowiaceae</taxon>
        <taxon>Metschnikowia</taxon>
    </lineage>
</organism>
<dbReference type="SMART" id="SM00066">
    <property type="entry name" value="GAL4"/>
    <property type="match status" value="2"/>
</dbReference>
<protein>
    <recommendedName>
        <fullName evidence="3">Zn(2)-C6 fungal-type domain-containing protein</fullName>
    </recommendedName>
</protein>
<dbReference type="InterPro" id="IPR001138">
    <property type="entry name" value="Zn2Cys6_DnaBD"/>
</dbReference>
<dbReference type="GO" id="GO:0000976">
    <property type="term" value="F:transcription cis-regulatory region binding"/>
    <property type="evidence" value="ECO:0007669"/>
    <property type="project" value="TreeGrafter"/>
</dbReference>
<dbReference type="Proteomes" id="UP000092555">
    <property type="component" value="Unassembled WGS sequence"/>
</dbReference>
<keyword evidence="5" id="KW-1185">Reference proteome</keyword>
<dbReference type="AlphaFoldDB" id="A0A1A0HEP2"/>
<keyword evidence="2" id="KW-0539">Nucleus</keyword>
<reference evidence="4 5" key="1">
    <citation type="submission" date="2016-05" db="EMBL/GenBank/DDBJ databases">
        <title>Comparative genomics of biotechnologically important yeasts.</title>
        <authorList>
            <consortium name="DOE Joint Genome Institute"/>
            <person name="Riley R."/>
            <person name="Haridas S."/>
            <person name="Wolfe K.H."/>
            <person name="Lopes M.R."/>
            <person name="Hittinger C.T."/>
            <person name="Goker M."/>
            <person name="Salamov A."/>
            <person name="Wisecaver J."/>
            <person name="Long T.M."/>
            <person name="Aerts A.L."/>
            <person name="Barry K."/>
            <person name="Choi C."/>
            <person name="Clum A."/>
            <person name="Coughlan A.Y."/>
            <person name="Deshpande S."/>
            <person name="Douglass A.P."/>
            <person name="Hanson S.J."/>
            <person name="Klenk H.-P."/>
            <person name="LaButti K."/>
            <person name="Lapidus A."/>
            <person name="Lindquist E."/>
            <person name="Lipzen A."/>
            <person name="Meier-kolthoff J.P."/>
            <person name="Ohm R.A."/>
            <person name="Otillar R.P."/>
            <person name="Pangilinan J."/>
            <person name="Peng Y."/>
            <person name="Rokas A."/>
            <person name="Rosa C.A."/>
            <person name="Scheuner C."/>
            <person name="Sibirny A.A."/>
            <person name="Slot J.C."/>
            <person name="Stielow J.B."/>
            <person name="Sun H."/>
            <person name="Kurtzman C.P."/>
            <person name="Blackwell M."/>
            <person name="Grigoriev I.V."/>
            <person name="Jeffries T.W."/>
        </authorList>
    </citation>
    <scope>NUCLEOTIDE SEQUENCE [LARGE SCALE GENOMIC DNA]</scope>
    <source>
        <strain evidence="4 5">NRRL YB-4993</strain>
    </source>
</reference>
<dbReference type="InterPro" id="IPR021858">
    <property type="entry name" value="Fun_TF"/>
</dbReference>
<dbReference type="CDD" id="cd00067">
    <property type="entry name" value="GAL4"/>
    <property type="match status" value="2"/>
</dbReference>